<evidence type="ECO:0000256" key="16">
    <source>
        <dbReference type="ARBA" id="ARBA00023136"/>
    </source>
</evidence>
<protein>
    <recommendedName>
        <fullName evidence="5 18">NADH-ubiquinone oxidoreductase chain 2</fullName>
        <ecNumber evidence="4 18">7.1.1.2</ecNumber>
    </recommendedName>
</protein>
<evidence type="ECO:0000256" key="7">
    <source>
        <dbReference type="ARBA" id="ARBA00022660"/>
    </source>
</evidence>
<evidence type="ECO:0000256" key="9">
    <source>
        <dbReference type="ARBA" id="ARBA00022792"/>
    </source>
</evidence>
<feature type="transmembrane region" description="Helical" evidence="18">
    <location>
        <begin position="271"/>
        <end position="291"/>
    </location>
</feature>
<keyword evidence="14 18" id="KW-0830">Ubiquinone</keyword>
<reference evidence="21" key="2">
    <citation type="journal article" date="2018" name="Int. J. Biol. Macromol.">
        <title>Higher tRNA gene duplication in mitogenomes of praying mantises (Dictyoptera, Mantodea) and the phylogeny within Mantodea.</title>
        <authorList>
            <person name="Zhang L.-P."/>
            <person name="Yu D.-N."/>
            <person name="Storey K.B."/>
            <person name="Cheng H.-Y."/>
            <person name="Zhang J.-Y."/>
        </authorList>
    </citation>
    <scope>NUCLEOTIDE SEQUENCE</scope>
</reference>
<keyword evidence="19" id="KW-0732">Signal</keyword>
<evidence type="ECO:0000256" key="4">
    <source>
        <dbReference type="ARBA" id="ARBA00012944"/>
    </source>
</evidence>
<dbReference type="PANTHER" id="PTHR46552:SF1">
    <property type="entry name" value="NADH-UBIQUINONE OXIDOREDUCTASE CHAIN 2"/>
    <property type="match status" value="1"/>
</dbReference>
<evidence type="ECO:0000256" key="12">
    <source>
        <dbReference type="ARBA" id="ARBA00022989"/>
    </source>
</evidence>
<dbReference type="GO" id="GO:0006120">
    <property type="term" value="P:mitochondrial electron transport, NADH to ubiquinone"/>
    <property type="evidence" value="ECO:0007669"/>
    <property type="project" value="InterPro"/>
</dbReference>
<reference evidence="21" key="1">
    <citation type="submission" date="2017-02" db="EMBL/GenBank/DDBJ databases">
        <authorList>
            <person name="Peterson S.W."/>
        </authorList>
    </citation>
    <scope>NUCLEOTIDE SEQUENCE</scope>
</reference>
<evidence type="ECO:0000256" key="13">
    <source>
        <dbReference type="ARBA" id="ARBA00023027"/>
    </source>
</evidence>
<name>A0A343UMM5_9NEOP</name>
<keyword evidence="12 18" id="KW-1133">Transmembrane helix</keyword>
<evidence type="ECO:0000256" key="2">
    <source>
        <dbReference type="ARBA" id="ARBA00004448"/>
    </source>
</evidence>
<organism evidence="21">
    <name type="scientific">Phyllothelys sp. 1 JZ-2017</name>
    <dbReference type="NCBI Taxonomy" id="2073097"/>
    <lineage>
        <taxon>Eukaryota</taxon>
        <taxon>Metazoa</taxon>
        <taxon>Ecdysozoa</taxon>
        <taxon>Arthropoda</taxon>
        <taxon>Hexapoda</taxon>
        <taxon>Insecta</taxon>
        <taxon>Pterygota</taxon>
        <taxon>Neoptera</taxon>
        <taxon>Polyneoptera</taxon>
        <taxon>Dictyoptera</taxon>
        <taxon>Mantodea</taxon>
        <taxon>Eumantodea</taxon>
        <taxon>Hymenopoidea</taxon>
        <taxon>Hymenopodidae</taxon>
        <taxon>Phyllothelyinae</taxon>
        <taxon>Phyllothelys</taxon>
    </lineage>
</organism>
<gene>
    <name evidence="21" type="primary">ND2</name>
</gene>
<keyword evidence="8 18" id="KW-0812">Transmembrane</keyword>
<dbReference type="AlphaFoldDB" id="A0A343UMM5"/>
<dbReference type="InterPro" id="IPR050175">
    <property type="entry name" value="Complex_I_Subunit_2"/>
</dbReference>
<comment type="similarity">
    <text evidence="3 18">Belongs to the complex I subunit 2 family.</text>
</comment>
<keyword evidence="13 18" id="KW-0520">NAD</keyword>
<keyword evidence="9 18" id="KW-0999">Mitochondrion inner membrane</keyword>
<evidence type="ECO:0000256" key="1">
    <source>
        <dbReference type="ARBA" id="ARBA00003257"/>
    </source>
</evidence>
<dbReference type="GO" id="GO:0005743">
    <property type="term" value="C:mitochondrial inner membrane"/>
    <property type="evidence" value="ECO:0007669"/>
    <property type="project" value="UniProtKB-SubCell"/>
</dbReference>
<feature type="transmembrane region" description="Helical" evidence="18">
    <location>
        <begin position="93"/>
        <end position="114"/>
    </location>
</feature>
<dbReference type="Pfam" id="PF00361">
    <property type="entry name" value="Proton_antipo_M"/>
    <property type="match status" value="1"/>
</dbReference>
<comment type="catalytic activity">
    <reaction evidence="17 18">
        <text>a ubiquinone + NADH + 5 H(+)(in) = a ubiquinol + NAD(+) + 4 H(+)(out)</text>
        <dbReference type="Rhea" id="RHEA:29091"/>
        <dbReference type="Rhea" id="RHEA-COMP:9565"/>
        <dbReference type="Rhea" id="RHEA-COMP:9566"/>
        <dbReference type="ChEBI" id="CHEBI:15378"/>
        <dbReference type="ChEBI" id="CHEBI:16389"/>
        <dbReference type="ChEBI" id="CHEBI:17976"/>
        <dbReference type="ChEBI" id="CHEBI:57540"/>
        <dbReference type="ChEBI" id="CHEBI:57945"/>
        <dbReference type="EC" id="7.1.1.2"/>
    </reaction>
</comment>
<geneLocation type="mitochondrion" evidence="21"/>
<dbReference type="InterPro" id="IPR001750">
    <property type="entry name" value="ND/Mrp_TM"/>
</dbReference>
<keyword evidence="10 18" id="KW-1278">Translocase</keyword>
<feature type="transmembrane region" description="Helical" evidence="18">
    <location>
        <begin position="200"/>
        <end position="224"/>
    </location>
</feature>
<evidence type="ECO:0000256" key="11">
    <source>
        <dbReference type="ARBA" id="ARBA00022982"/>
    </source>
</evidence>
<evidence type="ECO:0000313" key="21">
    <source>
        <dbReference type="EMBL" id="AVE15525.1"/>
    </source>
</evidence>
<feature type="transmembrane region" description="Helical" evidence="18">
    <location>
        <begin position="126"/>
        <end position="143"/>
    </location>
</feature>
<accession>A0A343UMM5</accession>
<dbReference type="PANTHER" id="PTHR46552">
    <property type="entry name" value="NADH-UBIQUINONE OXIDOREDUCTASE CHAIN 2"/>
    <property type="match status" value="1"/>
</dbReference>
<evidence type="ECO:0000256" key="5">
    <source>
        <dbReference type="ARBA" id="ARBA00021008"/>
    </source>
</evidence>
<feature type="transmembrane region" description="Helical" evidence="18">
    <location>
        <begin position="236"/>
        <end position="259"/>
    </location>
</feature>
<feature type="transmembrane region" description="Helical" evidence="18">
    <location>
        <begin position="320"/>
        <end position="342"/>
    </location>
</feature>
<feature type="transmembrane region" description="Helical" evidence="18">
    <location>
        <begin position="61"/>
        <end position="81"/>
    </location>
</feature>
<evidence type="ECO:0000256" key="14">
    <source>
        <dbReference type="ARBA" id="ARBA00023075"/>
    </source>
</evidence>
<keyword evidence="11 18" id="KW-0249">Electron transport</keyword>
<dbReference type="PRINTS" id="PR01436">
    <property type="entry name" value="NADHDHGNASE2"/>
</dbReference>
<feature type="chain" id="PRO_5016650032" description="NADH-ubiquinone oxidoreductase chain 2" evidence="19">
    <location>
        <begin position="21"/>
        <end position="343"/>
    </location>
</feature>
<keyword evidence="7 18" id="KW-0679">Respiratory chain</keyword>
<sequence length="343" mass="39419">MPKNPMKILFLMTLISGVLISLCTNSWMGAWMGLEINLLSFIPLLTSNLNKFSAESALKYFLIQSIASSTLLFLILLTIHYNEMEHLMKIKTWSNLITIPLLMKSASAPLHWWLPAMIEGLSWTNCFIILTIQKIAPMILISYTLINSYFIQFMIIMSAFMGAVGGFNQTSLRKILSFSSINNIGWMLVTMIINPNLWSMYFFIYAMNIVIIISMTASMNLSYINQTFNSMNNNKLIKITLFTSILSLGGLPPLMGFFPKWITIQFMTLNLMNFTSMILIMSSLITLHYYLRMMYTTLTITNSETIWMTWIYMKFNHFKITTLTLSITFIGVLACMMILPFID</sequence>
<evidence type="ECO:0000256" key="3">
    <source>
        <dbReference type="ARBA" id="ARBA00007012"/>
    </source>
</evidence>
<comment type="subcellular location">
    <subcellularLocation>
        <location evidence="2 18">Mitochondrion inner membrane</location>
        <topology evidence="2 18">Multi-pass membrane protein</topology>
    </subcellularLocation>
</comment>
<feature type="transmembrane region" description="Helical" evidence="18">
    <location>
        <begin position="175"/>
        <end position="194"/>
    </location>
</feature>
<evidence type="ECO:0000256" key="10">
    <source>
        <dbReference type="ARBA" id="ARBA00022967"/>
    </source>
</evidence>
<evidence type="ECO:0000259" key="20">
    <source>
        <dbReference type="Pfam" id="PF00361"/>
    </source>
</evidence>
<keyword evidence="15 18" id="KW-0496">Mitochondrion</keyword>
<dbReference type="InterPro" id="IPR003917">
    <property type="entry name" value="NADH_UbQ_OxRdtase_chain2"/>
</dbReference>
<dbReference type="GO" id="GO:0008137">
    <property type="term" value="F:NADH dehydrogenase (ubiquinone) activity"/>
    <property type="evidence" value="ECO:0007669"/>
    <property type="project" value="UniProtKB-EC"/>
</dbReference>
<evidence type="ECO:0000256" key="18">
    <source>
        <dbReference type="RuleBase" id="RU003403"/>
    </source>
</evidence>
<evidence type="ECO:0000256" key="8">
    <source>
        <dbReference type="ARBA" id="ARBA00022692"/>
    </source>
</evidence>
<keyword evidence="16 18" id="KW-0472">Membrane</keyword>
<dbReference type="EC" id="7.1.1.2" evidence="4 18"/>
<feature type="signal peptide" evidence="19">
    <location>
        <begin position="1"/>
        <end position="20"/>
    </location>
</feature>
<evidence type="ECO:0000256" key="15">
    <source>
        <dbReference type="ARBA" id="ARBA00023128"/>
    </source>
</evidence>
<proteinExistence type="inferred from homology"/>
<evidence type="ECO:0000256" key="19">
    <source>
        <dbReference type="SAM" id="SignalP"/>
    </source>
</evidence>
<comment type="function">
    <text evidence="18">Core subunit of the mitochondrial membrane respiratory chain NADH dehydrogenase (Complex I) which catalyzes electron transfer from NADH through the respiratory chain, using ubiquinone as an electron acceptor. Essential for the catalytic activity and assembly of complex I.</text>
</comment>
<evidence type="ECO:0000256" key="6">
    <source>
        <dbReference type="ARBA" id="ARBA00022448"/>
    </source>
</evidence>
<feature type="domain" description="NADH:quinone oxidoreductase/Mrp antiporter transmembrane" evidence="20">
    <location>
        <begin position="25"/>
        <end position="286"/>
    </location>
</feature>
<comment type="function">
    <text evidence="1">Core subunit of the mitochondrial membrane respiratory chain NADH dehydrogenase (Complex I) that is believed to belong to the minimal assembly required for catalysis. Complex I functions in the transfer of electrons from NADH to the respiratory chain. The immediate electron acceptor for the enzyme is believed to be ubiquinone.</text>
</comment>
<keyword evidence="6" id="KW-0813">Transport</keyword>
<dbReference type="EMBL" id="KY689119">
    <property type="protein sequence ID" value="AVE15525.1"/>
    <property type="molecule type" value="Genomic_DNA"/>
</dbReference>
<evidence type="ECO:0000256" key="17">
    <source>
        <dbReference type="ARBA" id="ARBA00049551"/>
    </source>
</evidence>